<evidence type="ECO:0000256" key="1">
    <source>
        <dbReference type="SAM" id="MobiDB-lite"/>
    </source>
</evidence>
<keyword evidence="2" id="KW-0812">Transmembrane</keyword>
<name>A0A6C0BH53_9ZZZZ</name>
<protein>
    <submittedName>
        <fullName evidence="3">Uncharacterized protein</fullName>
    </submittedName>
</protein>
<dbReference type="EMBL" id="MN739162">
    <property type="protein sequence ID" value="QHS91667.1"/>
    <property type="molecule type" value="Genomic_DNA"/>
</dbReference>
<organism evidence="3">
    <name type="scientific">viral metagenome</name>
    <dbReference type="NCBI Taxonomy" id="1070528"/>
    <lineage>
        <taxon>unclassified sequences</taxon>
        <taxon>metagenomes</taxon>
        <taxon>organismal metagenomes</taxon>
    </lineage>
</organism>
<accession>A0A6C0BH53</accession>
<reference evidence="3" key="1">
    <citation type="journal article" date="2020" name="Nature">
        <title>Giant virus diversity and host interactions through global metagenomics.</title>
        <authorList>
            <person name="Schulz F."/>
            <person name="Roux S."/>
            <person name="Paez-Espino D."/>
            <person name="Jungbluth S."/>
            <person name="Walsh D.A."/>
            <person name="Denef V.J."/>
            <person name="McMahon K.D."/>
            <person name="Konstantinidis K.T."/>
            <person name="Eloe-Fadrosh E.A."/>
            <person name="Kyrpides N.C."/>
            <person name="Woyke T."/>
        </authorList>
    </citation>
    <scope>NUCLEOTIDE SEQUENCE</scope>
    <source>
        <strain evidence="3">GVMAG-M-3300013006-15</strain>
    </source>
</reference>
<feature type="transmembrane region" description="Helical" evidence="2">
    <location>
        <begin position="5"/>
        <end position="21"/>
    </location>
</feature>
<dbReference type="AlphaFoldDB" id="A0A6C0BH53"/>
<feature type="compositionally biased region" description="Polar residues" evidence="1">
    <location>
        <begin position="543"/>
        <end position="554"/>
    </location>
</feature>
<evidence type="ECO:0000256" key="2">
    <source>
        <dbReference type="SAM" id="Phobius"/>
    </source>
</evidence>
<sequence>MKGIYFLIGIAIFVISAIIFLNENSKFYEGFDTSIPTTDASGNPLRDASGNPITTAPKPILLDGTCPPLTAYTPGLGKCVYPAASSPSVVPTCPSGYKFDSTIQVDKCRILPEDVCPPAYVYSGSLTNPTPDATCTLQSAINAAQAPGTTVADPSQGVVSNTNKQGFINAILNFSKQVTTLGGQSVLKSKLSSDDKNYLTSLWSELPKVPSWVQGGAFPYNSGETQTKTQIYSYAAQYLAGVNWNLYVNGSSTMKQYVNEKIYGVPPPPMQQTIGTPSSSVTTPAGQQYTTQSVSTSTVLNNTNPNNTKFAPSKGDSDYCDPSDVQDLIRRVKGFLDSLNALNTKDPVILTRIQTLQSLHNDLKDMRTKIGNGSLDPTQIPIKVGDARAFLATSLQVDQQLPNLITGPAPAPEKAAAPAQTPQLNQLMKMAQFLKGTISVSFDSDAYSREQMAARVDNILDLLQNKKITSKDAQNILAALSAIQGKLGPSGFSNTNPFQAANANISDPSKNSFKTSYANTGYMPDSSQLDAASHGSYAGQAGGDNSQIRPGSLSMQTDDNIIKRGSGTYALYNYADVTGPDYKIKLSNLCSQITSSGLGSGEDLGCLKDLSMVGNDYGWKGAYSMVCNRLQNTWGSAYPQMFGCPVNDPTDRYSTH</sequence>
<evidence type="ECO:0000313" key="3">
    <source>
        <dbReference type="EMBL" id="QHS91667.1"/>
    </source>
</evidence>
<keyword evidence="2" id="KW-1133">Transmembrane helix</keyword>
<keyword evidence="2" id="KW-0472">Membrane</keyword>
<proteinExistence type="predicted"/>
<feature type="region of interest" description="Disordered" evidence="1">
    <location>
        <begin position="529"/>
        <end position="554"/>
    </location>
</feature>